<feature type="chain" id="PRO_5040488198" evidence="2">
    <location>
        <begin position="20"/>
        <end position="378"/>
    </location>
</feature>
<organism evidence="3 4">
    <name type="scientific">Hymenoscyphus albidus</name>
    <dbReference type="NCBI Taxonomy" id="595503"/>
    <lineage>
        <taxon>Eukaryota</taxon>
        <taxon>Fungi</taxon>
        <taxon>Dikarya</taxon>
        <taxon>Ascomycota</taxon>
        <taxon>Pezizomycotina</taxon>
        <taxon>Leotiomycetes</taxon>
        <taxon>Helotiales</taxon>
        <taxon>Helotiaceae</taxon>
        <taxon>Hymenoscyphus</taxon>
    </lineage>
</organism>
<accession>A0A9N9LTD4</accession>
<comment type="caution">
    <text evidence="3">The sequence shown here is derived from an EMBL/GenBank/DDBJ whole genome shotgun (WGS) entry which is preliminary data.</text>
</comment>
<gene>
    <name evidence="3" type="ORF">HYALB_00013139</name>
</gene>
<feature type="compositionally biased region" description="Low complexity" evidence="1">
    <location>
        <begin position="246"/>
        <end position="317"/>
    </location>
</feature>
<keyword evidence="2" id="KW-0732">Signal</keyword>
<evidence type="ECO:0000256" key="2">
    <source>
        <dbReference type="SAM" id="SignalP"/>
    </source>
</evidence>
<protein>
    <submittedName>
        <fullName evidence="3">Uncharacterized protein</fullName>
    </submittedName>
</protein>
<dbReference type="AlphaFoldDB" id="A0A9N9LTD4"/>
<dbReference type="Proteomes" id="UP000701801">
    <property type="component" value="Unassembled WGS sequence"/>
</dbReference>
<evidence type="ECO:0000313" key="3">
    <source>
        <dbReference type="EMBL" id="CAG8979212.1"/>
    </source>
</evidence>
<dbReference type="OrthoDB" id="2342176at2759"/>
<dbReference type="Gene3D" id="2.70.50.70">
    <property type="match status" value="1"/>
</dbReference>
<sequence length="378" mass="39533">MFCNMRILLTLTLANCVLSHITLESPKPFKVAADGLSNPLAPSGANFPCQGKVSLPDGGPTVMTIGQEQKTTFSGLATHGGGSCQISLLKGFEPSKENADFRVIKTQYGCLTNSKGNLDGGKANPMTFVIPDSVEPGDYSGSWTWQSEATGELYQMCFPITVVAKKRSRIERGKPEFSPNVKRGLEDLPPVWLANLGEVTGTCSVKPQQQIVEFPEPGKDVEHSEGDKKLFKAECNGNPFAKGGVTKPSNPSSSATPSSAPAKKTTSKTPAPSATSTSAPSKPTTSNKPTSTKSTTRTPKATSSASPSSSKASAPTVSTPPAPSASSGSTGMCEEGKYLCVNGHMFSVCTGGRWTGPQPLAANTHCEGEVGELKIVNE</sequence>
<evidence type="ECO:0000313" key="4">
    <source>
        <dbReference type="Proteomes" id="UP000701801"/>
    </source>
</evidence>
<proteinExistence type="predicted"/>
<feature type="signal peptide" evidence="2">
    <location>
        <begin position="1"/>
        <end position="19"/>
    </location>
</feature>
<evidence type="ECO:0000256" key="1">
    <source>
        <dbReference type="SAM" id="MobiDB-lite"/>
    </source>
</evidence>
<dbReference type="PANTHER" id="PTHR36182:SF1">
    <property type="entry name" value="PROTEIN, PUTATIVE (AFU_ORTHOLOGUE AFUA_6G10930)-RELATED"/>
    <property type="match status" value="1"/>
</dbReference>
<name>A0A9N9LTD4_9HELO</name>
<reference evidence="3" key="1">
    <citation type="submission" date="2021-07" db="EMBL/GenBank/DDBJ databases">
        <authorList>
            <person name="Durling M."/>
        </authorList>
    </citation>
    <scope>NUCLEOTIDE SEQUENCE</scope>
</reference>
<keyword evidence="4" id="KW-1185">Reference proteome</keyword>
<dbReference type="EMBL" id="CAJVRM010000298">
    <property type="protein sequence ID" value="CAG8979212.1"/>
    <property type="molecule type" value="Genomic_DNA"/>
</dbReference>
<dbReference type="PANTHER" id="PTHR36182">
    <property type="entry name" value="PROTEIN, PUTATIVE (AFU_ORTHOLOGUE AFUA_6G10930)-RELATED"/>
    <property type="match status" value="1"/>
</dbReference>
<feature type="region of interest" description="Disordered" evidence="1">
    <location>
        <begin position="233"/>
        <end position="331"/>
    </location>
</feature>